<evidence type="ECO:0000313" key="2">
    <source>
        <dbReference type="EMBL" id="GAK46522.1"/>
    </source>
</evidence>
<dbReference type="Proteomes" id="UP000028702">
    <property type="component" value="Unassembled WGS sequence"/>
</dbReference>
<keyword evidence="3" id="KW-1185">Reference proteome</keyword>
<dbReference type="PANTHER" id="PTHR34387">
    <property type="entry name" value="SLR1258 PROTEIN"/>
    <property type="match status" value="1"/>
</dbReference>
<dbReference type="AlphaFoldDB" id="A0A081BEQ4"/>
<keyword evidence="1" id="KW-0812">Transmembrane</keyword>
<dbReference type="PIRSF" id="PIRSF029033">
    <property type="entry name" value="UCP029033"/>
    <property type="match status" value="1"/>
</dbReference>
<dbReference type="PANTHER" id="PTHR34387:SF2">
    <property type="entry name" value="SLR1258 PROTEIN"/>
    <property type="match status" value="1"/>
</dbReference>
<dbReference type="InterPro" id="IPR052022">
    <property type="entry name" value="26kDa_periplasmic_antigen"/>
</dbReference>
<name>A0A081BEQ4_9HYPH</name>
<comment type="caution">
    <text evidence="2">The sequence shown here is derived from an EMBL/GenBank/DDBJ whole genome shotgun (WGS) entry which is preliminary data.</text>
</comment>
<sequence length="242" mass="25931">MAGSPLSIIAGALIGLGVAAGGYFIGTGYYDAHMGNRVVSVKGLSERNVTADLAFWPIRFVATGNDLGQVQGKIRADAKTIRDFLADYGFEAANIELQSPQVTDVAAQPYRSGPIENRFIISQLLMLRSQDVEKVAEAARSASDLVERGVILSSDMGPSQPIYLFKSLAELKPEMLDEATARAREAAQSFAEDSGSKLGGIKRANQGVFQILARDQAPGISESDQIAKTVRVVSSIDYFLVD</sequence>
<dbReference type="eggNOG" id="COG2859">
    <property type="taxonomic scope" value="Bacteria"/>
</dbReference>
<evidence type="ECO:0000313" key="3">
    <source>
        <dbReference type="Proteomes" id="UP000028702"/>
    </source>
</evidence>
<feature type="transmembrane region" description="Helical" evidence="1">
    <location>
        <begin position="6"/>
        <end position="30"/>
    </location>
</feature>
<proteinExistence type="predicted"/>
<protein>
    <submittedName>
        <fullName evidence="2">Conserved protein</fullName>
    </submittedName>
</protein>
<dbReference type="GO" id="GO:0006974">
    <property type="term" value="P:DNA damage response"/>
    <property type="evidence" value="ECO:0007669"/>
    <property type="project" value="TreeGrafter"/>
</dbReference>
<accession>A0A081BEQ4</accession>
<evidence type="ECO:0000256" key="1">
    <source>
        <dbReference type="SAM" id="Phobius"/>
    </source>
</evidence>
<dbReference type="EMBL" id="BBIO01000020">
    <property type="protein sequence ID" value="GAK46522.1"/>
    <property type="molecule type" value="Genomic_DNA"/>
</dbReference>
<dbReference type="InterPro" id="IPR007497">
    <property type="entry name" value="SIMPL/DUF541"/>
</dbReference>
<keyword evidence="1" id="KW-1133">Transmembrane helix</keyword>
<dbReference type="RefSeq" id="WP_081875670.1">
    <property type="nucleotide sequence ID" value="NZ_BBIO01000020.1"/>
</dbReference>
<organism evidence="2 3">
    <name type="scientific">Tepidicaulis marinus</name>
    <dbReference type="NCBI Taxonomy" id="1333998"/>
    <lineage>
        <taxon>Bacteria</taxon>
        <taxon>Pseudomonadati</taxon>
        <taxon>Pseudomonadota</taxon>
        <taxon>Alphaproteobacteria</taxon>
        <taxon>Hyphomicrobiales</taxon>
        <taxon>Parvibaculaceae</taxon>
        <taxon>Tepidicaulis</taxon>
    </lineage>
</organism>
<reference evidence="2 3" key="1">
    <citation type="submission" date="2014-07" db="EMBL/GenBank/DDBJ databases">
        <title>Tepidicaulis marinum gen. nov., sp. nov., a novel marine bacterium denitrifying nitrate to nitrous oxide strictly under microaerobic conditions.</title>
        <authorList>
            <person name="Takeuchi M."/>
            <person name="Yamagishi T."/>
            <person name="Kamagata Y."/>
            <person name="Oshima K."/>
            <person name="Hattori M."/>
            <person name="Katayama T."/>
            <person name="Hanada S."/>
            <person name="Tamaki H."/>
            <person name="Marumo K."/>
            <person name="Maeda H."/>
            <person name="Nedachi M."/>
            <person name="Iwasaki W."/>
            <person name="Suwa Y."/>
            <person name="Sakata S."/>
        </authorList>
    </citation>
    <scope>NUCLEOTIDE SEQUENCE [LARGE SCALE GENOMIC DNA]</scope>
    <source>
        <strain evidence="2 3">MA2</strain>
    </source>
</reference>
<keyword evidence="1" id="KW-0472">Membrane</keyword>
<dbReference type="Pfam" id="PF04402">
    <property type="entry name" value="SIMPL"/>
    <property type="match status" value="1"/>
</dbReference>
<dbReference type="InterPro" id="IPR016907">
    <property type="entry name" value="UCP029033"/>
</dbReference>
<dbReference type="STRING" id="1333998.M2A_3021"/>
<gene>
    <name evidence="2" type="ORF">M2A_3021</name>
</gene>